<comment type="function">
    <text evidence="9">Essential core component of the TIM22 complex, a complex that mediates the import and insertion of multi-pass transmembrane proteins into the mitochondrial inner membrane. In the TIM22 complex, it constitutes the voltage-activated and signal-gated channel. Forms a twin-pore translocase that uses the membrane potential as external driving force in 2 voltage-dependent steps.</text>
</comment>
<evidence type="ECO:0000256" key="7">
    <source>
        <dbReference type="ARBA" id="ARBA00023128"/>
    </source>
</evidence>
<gene>
    <name evidence="11" type="ORF">BN980_GECA01s04608g</name>
</gene>
<name>A0A0J9YHH6_GEOCN</name>
<dbReference type="PANTHER" id="PTHR14110">
    <property type="entry name" value="MITOCHONDRIAL IMPORT INNER MEMBRANE TRANSLOCASE SUBUNIT TIM22"/>
    <property type="match status" value="1"/>
</dbReference>
<evidence type="ECO:0000256" key="4">
    <source>
        <dbReference type="ARBA" id="ARBA00022692"/>
    </source>
</evidence>
<comment type="caution">
    <text evidence="11">The sequence shown here is derived from an EMBL/GenBank/DDBJ whole genome shotgun (WGS) entry which is preliminary data.</text>
</comment>
<dbReference type="GO" id="GO:0008320">
    <property type="term" value="F:protein transmembrane transporter activity"/>
    <property type="evidence" value="ECO:0007669"/>
    <property type="project" value="UniProtKB-UniRule"/>
</dbReference>
<evidence type="ECO:0000313" key="12">
    <source>
        <dbReference type="Proteomes" id="UP000242525"/>
    </source>
</evidence>
<comment type="subcellular location">
    <subcellularLocation>
        <location evidence="1 9">Mitochondrion inner membrane</location>
        <topology evidence="1 9">Multi-pass membrane protein</topology>
    </subcellularLocation>
</comment>
<dbReference type="Pfam" id="PF02466">
    <property type="entry name" value="Tim17"/>
    <property type="match status" value="1"/>
</dbReference>
<comment type="caution">
    <text evidence="9">Lacks conserved residue(s) required for the propagation of feature annotation.</text>
</comment>
<evidence type="ECO:0000256" key="8">
    <source>
        <dbReference type="ARBA" id="ARBA00023136"/>
    </source>
</evidence>
<evidence type="ECO:0000256" key="10">
    <source>
        <dbReference type="SAM" id="MobiDB-lite"/>
    </source>
</evidence>
<sequence length="190" mass="19765">MSFLPGGGSNLGNFGGQGQPQSYYDMTPEQQAQAGAEAMMRFMTSCPGKSVFAGVTGFALGGVFGLFMASMAYDTPIGTGQVTPISDLPFKQQMKIQFTDMGKRAYGSAKNFGFIGAVFTGTECSIESLRAKSDIWNGVSAGCLTGGGLAIKSGPQGAFFGCAAFAAFSTAIDLYMKRDSAPPPSNDEDD</sequence>
<keyword evidence="12" id="KW-1185">Reference proteome</keyword>
<organism evidence="11 12">
    <name type="scientific">Geotrichum candidum</name>
    <name type="common">Oospora lactis</name>
    <name type="synonym">Dipodascus geotrichum</name>
    <dbReference type="NCBI Taxonomy" id="1173061"/>
    <lineage>
        <taxon>Eukaryota</taxon>
        <taxon>Fungi</taxon>
        <taxon>Dikarya</taxon>
        <taxon>Ascomycota</taxon>
        <taxon>Saccharomycotina</taxon>
        <taxon>Dipodascomycetes</taxon>
        <taxon>Dipodascales</taxon>
        <taxon>Dipodascaceae</taxon>
        <taxon>Geotrichum</taxon>
    </lineage>
</organism>
<dbReference type="GO" id="GO:0030943">
    <property type="term" value="F:mitochondrion targeting sequence binding"/>
    <property type="evidence" value="ECO:0007669"/>
    <property type="project" value="TreeGrafter"/>
</dbReference>
<evidence type="ECO:0000256" key="2">
    <source>
        <dbReference type="ARBA" id="ARBA00008444"/>
    </source>
</evidence>
<dbReference type="Proteomes" id="UP000242525">
    <property type="component" value="Unassembled WGS sequence"/>
</dbReference>
<evidence type="ECO:0000256" key="9">
    <source>
        <dbReference type="RuleBase" id="RU367038"/>
    </source>
</evidence>
<dbReference type="InterPro" id="IPR039175">
    <property type="entry name" value="TIM22"/>
</dbReference>
<dbReference type="OrthoDB" id="75343at2759"/>
<feature type="region of interest" description="Disordered" evidence="10">
    <location>
        <begin position="1"/>
        <end position="24"/>
    </location>
</feature>
<comment type="similarity">
    <text evidence="2 9">Belongs to the Tim17/Tim22/Tim23 family.</text>
</comment>
<keyword evidence="4 9" id="KW-0812">Transmembrane</keyword>
<accession>A0A0J9YHH6</accession>
<keyword evidence="6 9" id="KW-1133">Transmembrane helix</keyword>
<evidence type="ECO:0000256" key="6">
    <source>
        <dbReference type="ARBA" id="ARBA00022989"/>
    </source>
</evidence>
<dbReference type="GO" id="GO:0045039">
    <property type="term" value="P:protein insertion into mitochondrial inner membrane"/>
    <property type="evidence" value="ECO:0007669"/>
    <property type="project" value="UniProtKB-UniRule"/>
</dbReference>
<keyword evidence="7 9" id="KW-0496">Mitochondrion</keyword>
<reference evidence="11" key="1">
    <citation type="submission" date="2014-03" db="EMBL/GenBank/DDBJ databases">
        <authorList>
            <person name="Casaregola S."/>
        </authorList>
    </citation>
    <scope>NUCLEOTIDE SEQUENCE [LARGE SCALE GENOMIC DNA]</scope>
    <source>
        <strain evidence="11">CLIB 918</strain>
    </source>
</reference>
<keyword evidence="5 9" id="KW-0999">Mitochondrion inner membrane</keyword>
<feature type="compositionally biased region" description="Gly residues" evidence="10">
    <location>
        <begin position="1"/>
        <end position="18"/>
    </location>
</feature>
<evidence type="ECO:0000256" key="5">
    <source>
        <dbReference type="ARBA" id="ARBA00022792"/>
    </source>
</evidence>
<keyword evidence="9" id="KW-0813">Transport</keyword>
<keyword evidence="8 9" id="KW-0472">Membrane</keyword>
<evidence type="ECO:0000256" key="3">
    <source>
        <dbReference type="ARBA" id="ARBA00020722"/>
    </source>
</evidence>
<proteinExistence type="inferred from homology"/>
<protein>
    <recommendedName>
        <fullName evidence="3 9">Mitochondrial import inner membrane translocase subunit TIM22</fullName>
    </recommendedName>
</protein>
<keyword evidence="9" id="KW-0811">Translocation</keyword>
<feature type="transmembrane region" description="Helical" evidence="9">
    <location>
        <begin position="50"/>
        <end position="73"/>
    </location>
</feature>
<dbReference type="EMBL" id="CCBN010000001">
    <property type="protein sequence ID" value="CDO51335.1"/>
    <property type="molecule type" value="Genomic_DNA"/>
</dbReference>
<comment type="subunit">
    <text evidence="9">Component of the TIM22 complex.</text>
</comment>
<dbReference type="AlphaFoldDB" id="A0A0J9YHH6"/>
<dbReference type="GO" id="GO:0042721">
    <property type="term" value="C:TIM22 mitochondrial import inner membrane insertion complex"/>
    <property type="evidence" value="ECO:0007669"/>
    <property type="project" value="UniProtKB-UniRule"/>
</dbReference>
<dbReference type="STRING" id="1173061.A0A0J9YHH6"/>
<keyword evidence="9" id="KW-0653">Protein transport</keyword>
<dbReference type="PANTHER" id="PTHR14110:SF0">
    <property type="entry name" value="MITOCHONDRIAL IMPORT INNER MEMBRANE TRANSLOCASE SUBUNIT TIM22"/>
    <property type="match status" value="1"/>
</dbReference>
<evidence type="ECO:0000313" key="11">
    <source>
        <dbReference type="EMBL" id="CDO51335.1"/>
    </source>
</evidence>
<evidence type="ECO:0000256" key="1">
    <source>
        <dbReference type="ARBA" id="ARBA00004448"/>
    </source>
</evidence>